<gene>
    <name evidence="1" type="ORF">HDF13_000985</name>
</gene>
<dbReference type="Proteomes" id="UP000569005">
    <property type="component" value="Unassembled WGS sequence"/>
</dbReference>
<sequence length="72" mass="8050">MVRTRRQVNPSFDDPESFVSPPDAPLKNISIQLEGDRLKLHCTIHKVLSMPIELVGTLTLLQTNACSFTSQN</sequence>
<proteinExistence type="predicted"/>
<evidence type="ECO:0000313" key="2">
    <source>
        <dbReference type="Proteomes" id="UP000569005"/>
    </source>
</evidence>
<comment type="caution">
    <text evidence="1">The sequence shown here is derived from an EMBL/GenBank/DDBJ whole genome shotgun (WGS) entry which is preliminary data.</text>
</comment>
<reference evidence="1" key="1">
    <citation type="submission" date="2020-08" db="EMBL/GenBank/DDBJ databases">
        <title>Genomic Encyclopedia of Type Strains, Phase IV (KMG-V): Genome sequencing to study the core and pangenomes of soil and plant-associated prokaryotes.</title>
        <authorList>
            <person name="Whitman W."/>
        </authorList>
    </citation>
    <scope>NUCLEOTIDE SEQUENCE</scope>
    <source>
        <strain evidence="1">M8UP15</strain>
    </source>
</reference>
<organism evidence="1 2">
    <name type="scientific">Tunturiibacter gelidiferens</name>
    <dbReference type="NCBI Taxonomy" id="3069689"/>
    <lineage>
        <taxon>Bacteria</taxon>
        <taxon>Pseudomonadati</taxon>
        <taxon>Acidobacteriota</taxon>
        <taxon>Terriglobia</taxon>
        <taxon>Terriglobales</taxon>
        <taxon>Acidobacteriaceae</taxon>
        <taxon>Tunturiibacter</taxon>
    </lineage>
</organism>
<keyword evidence="2" id="KW-1185">Reference proteome</keyword>
<evidence type="ECO:0000313" key="1">
    <source>
        <dbReference type="EMBL" id="MBB5338652.1"/>
    </source>
</evidence>
<dbReference type="EMBL" id="JACHEA010000001">
    <property type="protein sequence ID" value="MBB5338652.1"/>
    <property type="molecule type" value="Genomic_DNA"/>
</dbReference>
<protein>
    <submittedName>
        <fullName evidence="1">Uncharacterized protein</fullName>
    </submittedName>
</protein>
<accession>A0ACC5NVN7</accession>
<name>A0ACC5NVN7_9BACT</name>